<evidence type="ECO:0000313" key="2">
    <source>
        <dbReference type="Proteomes" id="UP000290545"/>
    </source>
</evidence>
<comment type="caution">
    <text evidence="1">The sequence shown here is derived from an EMBL/GenBank/DDBJ whole genome shotgun (WGS) entry which is preliminary data.</text>
</comment>
<name>A0A4Q1D3T3_9BACT</name>
<sequence>MSRIEKLVERLLSEPKDFEWDEAVKLLDHFGYYELPNGKTGGSRRKFADRHKSLICFHKPHPGNIMKEYAVKYLIAHLKQKKLINDD</sequence>
<reference evidence="1 2" key="1">
    <citation type="submission" date="2019-01" db="EMBL/GenBank/DDBJ databases">
        <title>Filimonas sp. strain TTM-71.</title>
        <authorList>
            <person name="Chen W.-M."/>
        </authorList>
    </citation>
    <scope>NUCLEOTIDE SEQUENCE [LARGE SCALE GENOMIC DNA]</scope>
    <source>
        <strain evidence="1 2">TTM-71</strain>
    </source>
</reference>
<dbReference type="OrthoDB" id="1447122at2"/>
<dbReference type="Proteomes" id="UP000290545">
    <property type="component" value="Unassembled WGS sequence"/>
</dbReference>
<dbReference type="GO" id="GO:0003729">
    <property type="term" value="F:mRNA binding"/>
    <property type="evidence" value="ECO:0007669"/>
    <property type="project" value="InterPro"/>
</dbReference>
<dbReference type="Pfam" id="PF07927">
    <property type="entry name" value="HicA_toxin"/>
    <property type="match status" value="1"/>
</dbReference>
<dbReference type="RefSeq" id="WP_129003984.1">
    <property type="nucleotide sequence ID" value="NZ_SDHZ01000002.1"/>
</dbReference>
<gene>
    <name evidence="1" type="ORF">ESB13_13090</name>
</gene>
<keyword evidence="2" id="KW-1185">Reference proteome</keyword>
<evidence type="ECO:0000313" key="1">
    <source>
        <dbReference type="EMBL" id="RXK83055.1"/>
    </source>
</evidence>
<dbReference type="EMBL" id="SDHZ01000002">
    <property type="protein sequence ID" value="RXK83055.1"/>
    <property type="molecule type" value="Genomic_DNA"/>
</dbReference>
<accession>A0A4Q1D3T3</accession>
<organism evidence="1 2">
    <name type="scientific">Filimonas effusa</name>
    <dbReference type="NCBI Taxonomy" id="2508721"/>
    <lineage>
        <taxon>Bacteria</taxon>
        <taxon>Pseudomonadati</taxon>
        <taxon>Bacteroidota</taxon>
        <taxon>Chitinophagia</taxon>
        <taxon>Chitinophagales</taxon>
        <taxon>Chitinophagaceae</taxon>
        <taxon>Filimonas</taxon>
    </lineage>
</organism>
<protein>
    <submittedName>
        <fullName evidence="1">Type II toxin-antitoxin system HicA family toxin</fullName>
    </submittedName>
</protein>
<dbReference type="InterPro" id="IPR012933">
    <property type="entry name" value="HicA_mRNA_interferase"/>
</dbReference>
<proteinExistence type="predicted"/>
<dbReference type="AlphaFoldDB" id="A0A4Q1D3T3"/>